<proteinExistence type="predicted"/>
<protein>
    <submittedName>
        <fullName evidence="2">UPAR/Ly6 domain-containing protein</fullName>
    </submittedName>
</protein>
<dbReference type="PaxDb" id="6239-C15H9.11.1"/>
<dbReference type="InterPro" id="IPR045860">
    <property type="entry name" value="Snake_toxin-like_sf"/>
</dbReference>
<dbReference type="AGR" id="WB:WBGene00015805"/>
<evidence type="ECO:0000256" key="1">
    <source>
        <dbReference type="SAM" id="SignalP"/>
    </source>
</evidence>
<evidence type="ECO:0000313" key="3">
    <source>
        <dbReference type="Proteomes" id="UP000001940"/>
    </source>
</evidence>
<evidence type="ECO:0000313" key="2">
    <source>
        <dbReference type="EMBL" id="CCD64636.1"/>
    </source>
</evidence>
<dbReference type="GeneID" id="180882"/>
<dbReference type="OMA" id="AYNECNT"/>
<dbReference type="RefSeq" id="NP_509022.1">
    <property type="nucleotide sequence ID" value="NM_076621.8"/>
</dbReference>
<dbReference type="Proteomes" id="UP000001940">
    <property type="component" value="Chromosome X"/>
</dbReference>
<dbReference type="Bgee" id="WBGene00015805">
    <property type="expression patterns" value="Expressed in larva and 3 other cell types or tissues"/>
</dbReference>
<dbReference type="InParanoid" id="Q95QW3"/>
<organism evidence="2 3">
    <name type="scientific">Caenorhabditis elegans</name>
    <dbReference type="NCBI Taxonomy" id="6239"/>
    <lineage>
        <taxon>Eukaryota</taxon>
        <taxon>Metazoa</taxon>
        <taxon>Ecdysozoa</taxon>
        <taxon>Nematoda</taxon>
        <taxon>Chromadorea</taxon>
        <taxon>Rhabditida</taxon>
        <taxon>Rhabditina</taxon>
        <taxon>Rhabditomorpha</taxon>
        <taxon>Rhabditoidea</taxon>
        <taxon>Rhabditidae</taxon>
        <taxon>Peloderinae</taxon>
        <taxon>Caenorhabditis</taxon>
    </lineage>
</organism>
<feature type="signal peptide" evidence="1">
    <location>
        <begin position="1"/>
        <end position="19"/>
    </location>
</feature>
<sequence>MFSVKVLAILIVVPVLVISFKCPQTDLSTNTAYSDCSANNYCTTIIEFNSDGTFKDEKKGCDNANCQGTGRFSSVNQYAIGGPTATFYNCCTGEHCNSATSKGLLALPIMILSYVIFK</sequence>
<dbReference type="CTD" id="180882"/>
<keyword evidence="3" id="KW-1185">Reference proteome</keyword>
<dbReference type="AlphaFoldDB" id="Q95QW3"/>
<accession>Q95QW3</accession>
<reference evidence="2 3" key="1">
    <citation type="journal article" date="1998" name="Science">
        <title>Genome sequence of the nematode C. elegans: a platform for investigating biology.</title>
        <authorList>
            <consortium name="The C. elegans sequencing consortium"/>
            <person name="Sulson J.E."/>
            <person name="Waterston R."/>
        </authorList>
    </citation>
    <scope>NUCLEOTIDE SEQUENCE [LARGE SCALE GENOMIC DNA]</scope>
    <source>
        <strain evidence="2 3">Bristol N2</strain>
    </source>
</reference>
<dbReference type="STRING" id="6239.C15H9.11.1"/>
<dbReference type="KEGG" id="cel:CELE_C15H9.11"/>
<name>Q95QW3_CAEEL</name>
<gene>
    <name evidence="2 4" type="ORF">C15H9.11</name>
    <name evidence="2" type="ORF">CELE_C15H9.11</name>
</gene>
<dbReference type="WormBase" id="C15H9.11">
    <property type="protein sequence ID" value="CE27686"/>
    <property type="gene ID" value="WBGene00015805"/>
</dbReference>
<feature type="chain" id="PRO_5004323857" evidence="1">
    <location>
        <begin position="20"/>
        <end position="118"/>
    </location>
</feature>
<dbReference type="HOGENOM" id="CLU_2111089_0_0_1"/>
<dbReference type="eggNOG" id="KOG3850">
    <property type="taxonomic scope" value="Eukaryota"/>
</dbReference>
<evidence type="ECO:0000313" key="4">
    <source>
        <dbReference type="WormBase" id="C15H9.11"/>
    </source>
</evidence>
<keyword evidence="1" id="KW-0732">Signal</keyword>
<dbReference type="EMBL" id="BX284606">
    <property type="protein sequence ID" value="CCD64636.1"/>
    <property type="molecule type" value="Genomic_DNA"/>
</dbReference>
<dbReference type="UCSC" id="C15H9.11.1">
    <property type="organism name" value="c. elegans"/>
</dbReference>
<dbReference type="FunCoup" id="Q95QW3">
    <property type="interactions" value="85"/>
</dbReference>
<dbReference type="SUPFAM" id="SSF57302">
    <property type="entry name" value="Snake toxin-like"/>
    <property type="match status" value="1"/>
</dbReference>